<evidence type="ECO:0000313" key="1">
    <source>
        <dbReference type="EMBL" id="MDH6060791.1"/>
    </source>
</evidence>
<comment type="caution">
    <text evidence="1">The sequence shown here is derived from an EMBL/GenBank/DDBJ whole genome shotgun (WGS) entry which is preliminary data.</text>
</comment>
<organism evidence="1 2">
    <name type="scientific">Chrysosporum bergii ANA360D</name>
    <dbReference type="NCBI Taxonomy" id="617107"/>
    <lineage>
        <taxon>Bacteria</taxon>
        <taxon>Bacillati</taxon>
        <taxon>Cyanobacteriota</taxon>
        <taxon>Cyanophyceae</taxon>
        <taxon>Nostocales</taxon>
        <taxon>Nodulariaceae</taxon>
        <taxon>Chrysosporum</taxon>
    </lineage>
</organism>
<sequence length="60" mass="6862">MSVELLDIQRSSHEWRSLPITKLISRRVGSDRAQSQNIKNFNSSVIRANKITVENIYSSS</sequence>
<dbReference type="AlphaFoldDB" id="A0AA43KBP8"/>
<gene>
    <name evidence="1" type="ORF">NWP17_10105</name>
</gene>
<name>A0AA43KBP8_9CYAN</name>
<dbReference type="EMBL" id="JANQDH010000064">
    <property type="protein sequence ID" value="MDH6060791.1"/>
    <property type="molecule type" value="Genomic_DNA"/>
</dbReference>
<reference evidence="1 2" key="1">
    <citation type="journal article" date="2023" name="J. Phycol.">
        <title>Chrysosporum ovalisporum is synonymous with the true-branching cyanobacterium Umezakia natans (Nostocales/Aphanizomenonaceae).</title>
        <authorList>
            <person name="McGregor G.B."/>
            <person name="Sendall B.C."/>
            <person name="Niiyama Y."/>
            <person name="Tuji A."/>
            <person name="Willis A."/>
        </authorList>
    </citation>
    <scope>NUCLEOTIDE SEQUENCE [LARGE SCALE GENOMIC DNA]</scope>
    <source>
        <strain evidence="1 2">ANA360D</strain>
    </source>
</reference>
<dbReference type="RefSeq" id="WP_280654783.1">
    <property type="nucleotide sequence ID" value="NZ_JANQDH010000064.1"/>
</dbReference>
<proteinExistence type="predicted"/>
<keyword evidence="2" id="KW-1185">Reference proteome</keyword>
<accession>A0AA43KBP8</accession>
<protein>
    <submittedName>
        <fullName evidence="1">Uncharacterized protein</fullName>
    </submittedName>
</protein>
<dbReference type="Proteomes" id="UP001159387">
    <property type="component" value="Unassembled WGS sequence"/>
</dbReference>
<evidence type="ECO:0000313" key="2">
    <source>
        <dbReference type="Proteomes" id="UP001159387"/>
    </source>
</evidence>